<comment type="caution">
    <text evidence="3">The sequence shown here is derived from an EMBL/GenBank/DDBJ whole genome shotgun (WGS) entry which is preliminary data.</text>
</comment>
<dbReference type="AlphaFoldDB" id="A0AA86Q079"/>
<dbReference type="EMBL" id="CATOUU010000787">
    <property type="protein sequence ID" value="CAI9948156.1"/>
    <property type="molecule type" value="Genomic_DNA"/>
</dbReference>
<evidence type="ECO:0000313" key="5">
    <source>
        <dbReference type="Proteomes" id="UP001642409"/>
    </source>
</evidence>
<evidence type="ECO:0000259" key="2">
    <source>
        <dbReference type="PROSITE" id="PS51293"/>
    </source>
</evidence>
<protein>
    <submittedName>
        <fullName evidence="3">Myb-like DNA-binding domain-containing protein</fullName>
    </submittedName>
    <submittedName>
        <fullName evidence="4">Myb-like_DNA-binding domain-containing protein</fullName>
    </submittedName>
</protein>
<evidence type="ECO:0000313" key="4">
    <source>
        <dbReference type="EMBL" id="CAL6039927.1"/>
    </source>
</evidence>
<feature type="domain" description="Myb-like" evidence="1">
    <location>
        <begin position="9"/>
        <end position="54"/>
    </location>
</feature>
<dbReference type="SUPFAM" id="SSF46689">
    <property type="entry name" value="Homeodomain-like"/>
    <property type="match status" value="1"/>
</dbReference>
<dbReference type="InterPro" id="IPR009057">
    <property type="entry name" value="Homeodomain-like_sf"/>
</dbReference>
<dbReference type="PROSITE" id="PS51293">
    <property type="entry name" value="SANT"/>
    <property type="match status" value="1"/>
</dbReference>
<sequence>MKRELYKTWPDEDIRLLLNATEKYSYKTIDWIKVADQFKNRTVQQCKSFYNNKMKQYVFNVVDGVPQPDYNLVQYCYVYYITRYKPANEDLTQKCKRIMAEACYEDIFPTMTLLLKNDLNYKYNKKLLIGAKEFMKYHIFYVNKINELFELSTEISLQDIRITKTQWDTFCMYTKLFNFETLIKRIDTLLTQIL</sequence>
<dbReference type="GO" id="GO:0003677">
    <property type="term" value="F:DNA binding"/>
    <property type="evidence" value="ECO:0007669"/>
    <property type="project" value="UniProtKB-KW"/>
</dbReference>
<dbReference type="CDD" id="cd00167">
    <property type="entry name" value="SANT"/>
    <property type="match status" value="1"/>
</dbReference>
<dbReference type="EMBL" id="CAXDID020000144">
    <property type="protein sequence ID" value="CAL6039927.1"/>
    <property type="molecule type" value="Genomic_DNA"/>
</dbReference>
<evidence type="ECO:0000259" key="1">
    <source>
        <dbReference type="PROSITE" id="PS50090"/>
    </source>
</evidence>
<keyword evidence="3" id="KW-0238">DNA-binding</keyword>
<accession>A0AA86Q079</accession>
<dbReference type="Proteomes" id="UP001642409">
    <property type="component" value="Unassembled WGS sequence"/>
</dbReference>
<gene>
    <name evidence="3" type="ORF">HINF_LOCUS35801</name>
    <name evidence="4" type="ORF">HINF_LOCUS38086</name>
</gene>
<proteinExistence type="predicted"/>
<reference evidence="4 5" key="2">
    <citation type="submission" date="2024-07" db="EMBL/GenBank/DDBJ databases">
        <authorList>
            <person name="Akdeniz Z."/>
        </authorList>
    </citation>
    <scope>NUCLEOTIDE SEQUENCE [LARGE SCALE GENOMIC DNA]</scope>
</reference>
<reference evidence="3" key="1">
    <citation type="submission" date="2023-06" db="EMBL/GenBank/DDBJ databases">
        <authorList>
            <person name="Kurt Z."/>
        </authorList>
    </citation>
    <scope>NUCLEOTIDE SEQUENCE</scope>
</reference>
<keyword evidence="5" id="KW-1185">Reference proteome</keyword>
<dbReference type="Pfam" id="PF00249">
    <property type="entry name" value="Myb_DNA-binding"/>
    <property type="match status" value="1"/>
</dbReference>
<feature type="domain" description="SANT" evidence="2">
    <location>
        <begin position="4"/>
        <end position="58"/>
    </location>
</feature>
<organism evidence="3">
    <name type="scientific">Hexamita inflata</name>
    <dbReference type="NCBI Taxonomy" id="28002"/>
    <lineage>
        <taxon>Eukaryota</taxon>
        <taxon>Metamonada</taxon>
        <taxon>Diplomonadida</taxon>
        <taxon>Hexamitidae</taxon>
        <taxon>Hexamitinae</taxon>
        <taxon>Hexamita</taxon>
    </lineage>
</organism>
<dbReference type="InterPro" id="IPR017884">
    <property type="entry name" value="SANT_dom"/>
</dbReference>
<dbReference type="SMART" id="SM00717">
    <property type="entry name" value="SANT"/>
    <property type="match status" value="1"/>
</dbReference>
<dbReference type="Gene3D" id="1.10.10.60">
    <property type="entry name" value="Homeodomain-like"/>
    <property type="match status" value="1"/>
</dbReference>
<name>A0AA86Q079_9EUKA</name>
<dbReference type="InterPro" id="IPR001005">
    <property type="entry name" value="SANT/Myb"/>
</dbReference>
<evidence type="ECO:0000313" key="3">
    <source>
        <dbReference type="EMBL" id="CAI9948156.1"/>
    </source>
</evidence>
<dbReference type="PROSITE" id="PS50090">
    <property type="entry name" value="MYB_LIKE"/>
    <property type="match status" value="1"/>
</dbReference>